<evidence type="ECO:0000256" key="9">
    <source>
        <dbReference type="SAM" id="MobiDB-lite"/>
    </source>
</evidence>
<accession>A0ABR3Q573</accession>
<evidence type="ECO:0000256" key="3">
    <source>
        <dbReference type="ARBA" id="ARBA00022692"/>
    </source>
</evidence>
<keyword evidence="4 10" id="KW-0732">Signal</keyword>
<name>A0ABR3Q573_9TREE</name>
<keyword evidence="6" id="KW-0472">Membrane</keyword>
<gene>
    <name evidence="12" type="ORF">Q8F55_003501</name>
</gene>
<dbReference type="Proteomes" id="UP001565368">
    <property type="component" value="Unassembled WGS sequence"/>
</dbReference>
<protein>
    <recommendedName>
        <fullName evidence="11">ER membrane protein complex subunit 7 beta-sandwich domain-containing protein</fullName>
    </recommendedName>
</protein>
<proteinExistence type="inferred from homology"/>
<dbReference type="EMBL" id="JBBXJM010000003">
    <property type="protein sequence ID" value="KAL1409518.1"/>
    <property type="molecule type" value="Genomic_DNA"/>
</dbReference>
<feature type="region of interest" description="Disordered" evidence="9">
    <location>
        <begin position="190"/>
        <end position="239"/>
    </location>
</feature>
<dbReference type="Pfam" id="PF09430">
    <property type="entry name" value="EMC7_beta-sandw"/>
    <property type="match status" value="1"/>
</dbReference>
<sequence length="239" mass="24914">MKLASLLLLSATALAADLRGRLVGTAVLNATDIPLEARVVLDYGSKSARFHADGSFEISDVPSGQHVLESLVPGYLVQPIIVTIPEEGDVHVQKFDPSKLPLATSAVPSLPYPLELAAFGTEQYYTAPPGMNIMGMLKSPMILLMLASLGMAFALPKITDALESDPEMAKQMLEQRQGWQRNLDWSESLSSKLAGGGGANGGADAQAGPAAVPAAGTPGGKTPPARAQQGSGKRGGKRK</sequence>
<feature type="compositionally biased region" description="Low complexity" evidence="9">
    <location>
        <begin position="202"/>
        <end position="227"/>
    </location>
</feature>
<keyword evidence="3" id="KW-0812">Transmembrane</keyword>
<feature type="signal peptide" evidence="10">
    <location>
        <begin position="1"/>
        <end position="15"/>
    </location>
</feature>
<evidence type="ECO:0000256" key="6">
    <source>
        <dbReference type="ARBA" id="ARBA00023136"/>
    </source>
</evidence>
<keyword evidence="5" id="KW-1133">Transmembrane helix</keyword>
<evidence type="ECO:0000256" key="1">
    <source>
        <dbReference type="ARBA" id="ARBA00004167"/>
    </source>
</evidence>
<dbReference type="InterPro" id="IPR013784">
    <property type="entry name" value="Carb-bd-like_fold"/>
</dbReference>
<evidence type="ECO:0000259" key="11">
    <source>
        <dbReference type="Pfam" id="PF09430"/>
    </source>
</evidence>
<dbReference type="PANTHER" id="PTHR13605:SF4">
    <property type="entry name" value="ER MEMBRANE PROTEIN COMPLEX SUBUNIT 7"/>
    <property type="match status" value="1"/>
</dbReference>
<dbReference type="RefSeq" id="XP_069209462.1">
    <property type="nucleotide sequence ID" value="XM_069352044.1"/>
</dbReference>
<feature type="chain" id="PRO_5046189636" description="ER membrane protein complex subunit 7 beta-sandwich domain-containing protein" evidence="10">
    <location>
        <begin position="16"/>
        <end position="239"/>
    </location>
</feature>
<evidence type="ECO:0000256" key="7">
    <source>
        <dbReference type="ARBA" id="ARBA00023277"/>
    </source>
</evidence>
<dbReference type="SUPFAM" id="SSF49452">
    <property type="entry name" value="Starch-binding domain-like"/>
    <property type="match status" value="1"/>
</dbReference>
<evidence type="ECO:0000256" key="5">
    <source>
        <dbReference type="ARBA" id="ARBA00022989"/>
    </source>
</evidence>
<feature type="domain" description="ER membrane protein complex subunit 7 beta-sandwich" evidence="11">
    <location>
        <begin position="33"/>
        <end position="144"/>
    </location>
</feature>
<keyword evidence="8" id="KW-0624">Polysaccharide degradation</keyword>
<dbReference type="GeneID" id="95984544"/>
<dbReference type="InterPro" id="IPR039163">
    <property type="entry name" value="EMC7"/>
</dbReference>
<evidence type="ECO:0000313" key="12">
    <source>
        <dbReference type="EMBL" id="KAL1409518.1"/>
    </source>
</evidence>
<evidence type="ECO:0000256" key="8">
    <source>
        <dbReference type="ARBA" id="ARBA00023326"/>
    </source>
</evidence>
<evidence type="ECO:0000256" key="4">
    <source>
        <dbReference type="ARBA" id="ARBA00022729"/>
    </source>
</evidence>
<dbReference type="PANTHER" id="PTHR13605">
    <property type="entry name" value="ER MEMBRANE PROTEIN COMPLEX SUBUNIT 7"/>
    <property type="match status" value="1"/>
</dbReference>
<organism evidence="12 13">
    <name type="scientific">Vanrija albida</name>
    <dbReference type="NCBI Taxonomy" id="181172"/>
    <lineage>
        <taxon>Eukaryota</taxon>
        <taxon>Fungi</taxon>
        <taxon>Dikarya</taxon>
        <taxon>Basidiomycota</taxon>
        <taxon>Agaricomycotina</taxon>
        <taxon>Tremellomycetes</taxon>
        <taxon>Trichosporonales</taxon>
        <taxon>Trichosporonaceae</taxon>
        <taxon>Vanrija</taxon>
    </lineage>
</organism>
<comment type="similarity">
    <text evidence="2">Belongs to the EMC7 family.</text>
</comment>
<evidence type="ECO:0000256" key="10">
    <source>
        <dbReference type="SAM" id="SignalP"/>
    </source>
</evidence>
<evidence type="ECO:0000313" key="13">
    <source>
        <dbReference type="Proteomes" id="UP001565368"/>
    </source>
</evidence>
<evidence type="ECO:0000256" key="2">
    <source>
        <dbReference type="ARBA" id="ARBA00008880"/>
    </source>
</evidence>
<keyword evidence="7" id="KW-0119">Carbohydrate metabolism</keyword>
<keyword evidence="13" id="KW-1185">Reference proteome</keyword>
<comment type="subcellular location">
    <subcellularLocation>
        <location evidence="1">Membrane</location>
        <topology evidence="1">Single-pass membrane protein</topology>
    </subcellularLocation>
</comment>
<dbReference type="InterPro" id="IPR019008">
    <property type="entry name" value="Beta_sandwich_EMC7"/>
</dbReference>
<reference evidence="12 13" key="1">
    <citation type="submission" date="2023-08" db="EMBL/GenBank/DDBJ databases">
        <title>Annotated Genome Sequence of Vanrija albida AlHP1.</title>
        <authorList>
            <person name="Herzog R."/>
        </authorList>
    </citation>
    <scope>NUCLEOTIDE SEQUENCE [LARGE SCALE GENOMIC DNA]</scope>
    <source>
        <strain evidence="12 13">AlHP1</strain>
    </source>
</reference>
<comment type="caution">
    <text evidence="12">The sequence shown here is derived from an EMBL/GenBank/DDBJ whole genome shotgun (WGS) entry which is preliminary data.</text>
</comment>